<name>A0A5J5CDK5_9PERO</name>
<feature type="compositionally biased region" description="Basic and acidic residues" evidence="1">
    <location>
        <begin position="90"/>
        <end position="103"/>
    </location>
</feature>
<evidence type="ECO:0000313" key="3">
    <source>
        <dbReference type="Proteomes" id="UP000327493"/>
    </source>
</evidence>
<dbReference type="Proteomes" id="UP000327493">
    <property type="component" value="Unassembled WGS sequence"/>
</dbReference>
<feature type="non-terminal residue" evidence="2">
    <location>
        <position position="103"/>
    </location>
</feature>
<dbReference type="EMBL" id="VOFY01000331">
    <property type="protein sequence ID" value="KAA8578646.1"/>
    <property type="molecule type" value="Genomic_DNA"/>
</dbReference>
<reference evidence="2 3" key="1">
    <citation type="submission" date="2019-08" db="EMBL/GenBank/DDBJ databases">
        <title>A chromosome-level genome assembly, high-density linkage maps, and genome scans reveal the genomic architecture of hybrid incompatibilities underlying speciation via character displacement in darters (Percidae: Etheostominae).</title>
        <authorList>
            <person name="Moran R.L."/>
            <person name="Catchen J.M."/>
            <person name="Fuller R.C."/>
        </authorList>
    </citation>
    <scope>NUCLEOTIDE SEQUENCE [LARGE SCALE GENOMIC DNA]</scope>
    <source>
        <strain evidence="2">EspeVRDwgs_2016</strain>
        <tissue evidence="2">Muscle</tissue>
    </source>
</reference>
<protein>
    <submittedName>
        <fullName evidence="2">Uncharacterized protein</fullName>
    </submittedName>
</protein>
<evidence type="ECO:0000256" key="1">
    <source>
        <dbReference type="SAM" id="MobiDB-lite"/>
    </source>
</evidence>
<keyword evidence="3" id="KW-1185">Reference proteome</keyword>
<feature type="region of interest" description="Disordered" evidence="1">
    <location>
        <begin position="1"/>
        <end position="103"/>
    </location>
</feature>
<dbReference type="AlphaFoldDB" id="A0A5J5CDK5"/>
<comment type="caution">
    <text evidence="2">The sequence shown here is derived from an EMBL/GenBank/DDBJ whole genome shotgun (WGS) entry which is preliminary data.</text>
</comment>
<proteinExistence type="predicted"/>
<gene>
    <name evidence="2" type="ORF">FQN60_016002</name>
</gene>
<feature type="compositionally biased region" description="Polar residues" evidence="1">
    <location>
        <begin position="43"/>
        <end position="52"/>
    </location>
</feature>
<sequence>MQQSDGAVKQGTEPTSKQQKDTLQGSVLTPVPPNTLPAMKTSPHMQLDQTGSKYGHVLKTQERDTLKGSVFTQVPPNTLSAMEGSQQTPDHVHMPPIDDKVHR</sequence>
<accession>A0A5J5CDK5</accession>
<evidence type="ECO:0000313" key="2">
    <source>
        <dbReference type="EMBL" id="KAA8578646.1"/>
    </source>
</evidence>
<feature type="compositionally biased region" description="Polar residues" evidence="1">
    <location>
        <begin position="12"/>
        <end position="27"/>
    </location>
</feature>
<organism evidence="2 3">
    <name type="scientific">Etheostoma spectabile</name>
    <name type="common">orangethroat darter</name>
    <dbReference type="NCBI Taxonomy" id="54343"/>
    <lineage>
        <taxon>Eukaryota</taxon>
        <taxon>Metazoa</taxon>
        <taxon>Chordata</taxon>
        <taxon>Craniata</taxon>
        <taxon>Vertebrata</taxon>
        <taxon>Euteleostomi</taxon>
        <taxon>Actinopterygii</taxon>
        <taxon>Neopterygii</taxon>
        <taxon>Teleostei</taxon>
        <taxon>Neoteleostei</taxon>
        <taxon>Acanthomorphata</taxon>
        <taxon>Eupercaria</taxon>
        <taxon>Perciformes</taxon>
        <taxon>Percoidei</taxon>
        <taxon>Percidae</taxon>
        <taxon>Etheostomatinae</taxon>
        <taxon>Etheostoma</taxon>
    </lineage>
</organism>
<feature type="compositionally biased region" description="Polar residues" evidence="1">
    <location>
        <begin position="70"/>
        <end position="89"/>
    </location>
</feature>